<accession>A0ABP0F2J4</accession>
<comment type="caution">
    <text evidence="6">The sequence shown here is derived from an EMBL/GenBank/DDBJ whole genome shotgun (WGS) entry which is preliminary data.</text>
</comment>
<evidence type="ECO:0000256" key="3">
    <source>
        <dbReference type="SAM" id="MobiDB-lite"/>
    </source>
</evidence>
<evidence type="ECO:0000259" key="4">
    <source>
        <dbReference type="SMART" id="SM00382"/>
    </source>
</evidence>
<evidence type="ECO:0008006" key="8">
    <source>
        <dbReference type="Google" id="ProtNLM"/>
    </source>
</evidence>
<dbReference type="PANTHER" id="PTHR48102">
    <property type="entry name" value="ATP-DEPENDENT CLP PROTEASE ATP-BINDING SUBUNIT CLPX-LIKE, MITOCHONDRIAL-RELATED"/>
    <property type="match status" value="1"/>
</dbReference>
<feature type="compositionally biased region" description="Basic and acidic residues" evidence="3">
    <location>
        <begin position="109"/>
        <end position="126"/>
    </location>
</feature>
<dbReference type="CDD" id="cd19497">
    <property type="entry name" value="RecA-like_ClpX"/>
    <property type="match status" value="1"/>
</dbReference>
<dbReference type="Pfam" id="PF07724">
    <property type="entry name" value="AAA_2"/>
    <property type="match status" value="1"/>
</dbReference>
<evidence type="ECO:0000259" key="5">
    <source>
        <dbReference type="SMART" id="SM01086"/>
    </source>
</evidence>
<dbReference type="SMART" id="SM00382">
    <property type="entry name" value="AAA"/>
    <property type="match status" value="1"/>
</dbReference>
<protein>
    <recommendedName>
        <fullName evidence="8">ATP-dependent Clp protease ATP-binding subunit clpX-like, mitochondrial</fullName>
    </recommendedName>
</protein>
<keyword evidence="1" id="KW-0547">Nucleotide-binding</keyword>
<feature type="compositionally biased region" description="Basic and acidic residues" evidence="3">
    <location>
        <begin position="633"/>
        <end position="646"/>
    </location>
</feature>
<dbReference type="InterPro" id="IPR059067">
    <property type="entry name" value="Znf_ribbon_CLPX-like"/>
</dbReference>
<dbReference type="EMBL" id="CAWYQH010000001">
    <property type="protein sequence ID" value="CAK8672183.1"/>
    <property type="molecule type" value="Genomic_DNA"/>
</dbReference>
<proteinExistence type="predicted"/>
<dbReference type="InterPro" id="IPR003959">
    <property type="entry name" value="ATPase_AAA_core"/>
</dbReference>
<feature type="region of interest" description="Disordered" evidence="3">
    <location>
        <begin position="84"/>
        <end position="139"/>
    </location>
</feature>
<dbReference type="InterPro" id="IPR027417">
    <property type="entry name" value="P-loop_NTPase"/>
</dbReference>
<evidence type="ECO:0000256" key="1">
    <source>
        <dbReference type="ARBA" id="ARBA00022741"/>
    </source>
</evidence>
<name>A0ABP0F2J4_CLALP</name>
<dbReference type="PANTHER" id="PTHR48102:SF7">
    <property type="entry name" value="ATP-DEPENDENT CLP PROTEASE ATP-BINDING SUBUNIT CLPX-LIKE, MITOCHONDRIAL"/>
    <property type="match status" value="1"/>
</dbReference>
<dbReference type="SUPFAM" id="SSF52540">
    <property type="entry name" value="P-loop containing nucleoside triphosphate hydrolases"/>
    <property type="match status" value="1"/>
</dbReference>
<sequence>MAASARCTQFHSQVNKLMCSATSRLYGTGIPIALSQDAIPKARESMAFSLFINPSVMPKSVTYTKLLSSKKNFDPSLIPFVSYSTDGDDDQTKNDKNQDTNRLTMLSDSSKEGSKTPRGGGSDRRSSGGSKRQSGSDTGDSINCPNCGIPCEKTTTVCSSSFLECKSCGYLYTMTESESKTSFDKPPESVWDQRPPPPPKKICEYLDKYVVGQDHAKKVLSVAVYNHYKRIYRNVPTRQVAPSAMEAERSQQIYSSRDVLHIAGLPNMPSPGSKPHIIVRYPPLMMNEHEKPNKEKNLFDEEVEMVNLDKSNILMLGPTGSGKTLLAQTLAKCLDVPFAICDCTTLTQAGYVGEDIESVIAKLLQEANGNVDKAQQGIVFLDEVDKISSVPGIHQLRDVGGEGVQQGLLKMLEGTVLNVPERNSRKLRGESVAVDTTNILFIASGAFNGLDKFIGRRKNDKTFGFNNNSKVDKTQEEKVAQATMGFNQQELKSALEENKERDELLMHVEASDLVEFGMIPEFVGRLPISVSLHSLSTEHLVQILTEPKNAVVPQFQALFNMDKADLAITPAALKAIADLALERKTGARGLRSIMEKLLLDPMFDVPGSDIIGVCIDEDVVRSSKSPDYIRSPQAKEDYGDTSKEKEDENSDRVAAYND</sequence>
<dbReference type="SMART" id="SM01086">
    <property type="entry name" value="ClpB_D2-small"/>
    <property type="match status" value="1"/>
</dbReference>
<dbReference type="Pfam" id="PF26040">
    <property type="entry name" value="Zn_ribbon_CLPX_N"/>
    <property type="match status" value="1"/>
</dbReference>
<dbReference type="InterPro" id="IPR019489">
    <property type="entry name" value="Clp_ATPase_C"/>
</dbReference>
<feature type="region of interest" description="Disordered" evidence="3">
    <location>
        <begin position="622"/>
        <end position="658"/>
    </location>
</feature>
<feature type="domain" description="Clp ATPase C-terminal" evidence="5">
    <location>
        <begin position="535"/>
        <end position="629"/>
    </location>
</feature>
<evidence type="ECO:0000313" key="6">
    <source>
        <dbReference type="EMBL" id="CAK8672183.1"/>
    </source>
</evidence>
<gene>
    <name evidence="6" type="ORF">CVLEPA_LOCUS1169</name>
</gene>
<dbReference type="InterPro" id="IPR003593">
    <property type="entry name" value="AAA+_ATPase"/>
</dbReference>
<organism evidence="6 7">
    <name type="scientific">Clavelina lepadiformis</name>
    <name type="common">Light-bulb sea squirt</name>
    <name type="synonym">Ascidia lepadiformis</name>
    <dbReference type="NCBI Taxonomy" id="159417"/>
    <lineage>
        <taxon>Eukaryota</taxon>
        <taxon>Metazoa</taxon>
        <taxon>Chordata</taxon>
        <taxon>Tunicata</taxon>
        <taxon>Ascidiacea</taxon>
        <taxon>Aplousobranchia</taxon>
        <taxon>Clavelinidae</taxon>
        <taxon>Clavelina</taxon>
    </lineage>
</organism>
<dbReference type="Gene3D" id="1.10.8.60">
    <property type="match status" value="1"/>
</dbReference>
<feature type="compositionally biased region" description="Low complexity" evidence="3">
    <location>
        <begin position="127"/>
        <end position="136"/>
    </location>
</feature>
<dbReference type="Proteomes" id="UP001642483">
    <property type="component" value="Unassembled WGS sequence"/>
</dbReference>
<dbReference type="InterPro" id="IPR050052">
    <property type="entry name" value="ATP-dep_Clp_protease_ClpX"/>
</dbReference>
<feature type="domain" description="AAA+ ATPase" evidence="4">
    <location>
        <begin position="309"/>
        <end position="460"/>
    </location>
</feature>
<feature type="compositionally biased region" description="Basic and acidic residues" evidence="3">
    <location>
        <begin position="90"/>
        <end position="99"/>
    </location>
</feature>
<reference evidence="6 7" key="1">
    <citation type="submission" date="2024-02" db="EMBL/GenBank/DDBJ databases">
        <authorList>
            <person name="Daric V."/>
            <person name="Darras S."/>
        </authorList>
    </citation>
    <scope>NUCLEOTIDE SEQUENCE [LARGE SCALE GENOMIC DNA]</scope>
</reference>
<keyword evidence="2" id="KW-0067">ATP-binding</keyword>
<dbReference type="Pfam" id="PF10431">
    <property type="entry name" value="ClpB_D2-small"/>
    <property type="match status" value="1"/>
</dbReference>
<evidence type="ECO:0000313" key="7">
    <source>
        <dbReference type="Proteomes" id="UP001642483"/>
    </source>
</evidence>
<dbReference type="Gene3D" id="3.40.50.300">
    <property type="entry name" value="P-loop containing nucleotide triphosphate hydrolases"/>
    <property type="match status" value="1"/>
</dbReference>
<keyword evidence="7" id="KW-1185">Reference proteome</keyword>
<evidence type="ECO:0000256" key="2">
    <source>
        <dbReference type="ARBA" id="ARBA00022840"/>
    </source>
</evidence>